<dbReference type="RefSeq" id="WP_368640432.1">
    <property type="nucleotide sequence ID" value="NZ_CP158254.1"/>
</dbReference>
<name>A0AB39D274_9BURK</name>
<accession>A0AB39D274</accession>
<protein>
    <submittedName>
        <fullName evidence="1">Uncharacterized protein</fullName>
    </submittedName>
</protein>
<evidence type="ECO:0000313" key="1">
    <source>
        <dbReference type="EMBL" id="XDJ48280.1"/>
    </source>
</evidence>
<dbReference type="EMBL" id="CP158254">
    <property type="protein sequence ID" value="XDJ48280.1"/>
    <property type="molecule type" value="Genomic_DNA"/>
</dbReference>
<gene>
    <name evidence="1" type="ORF">ABRZ04_04255</name>
</gene>
<proteinExistence type="predicted"/>
<organism evidence="1">
    <name type="scientific">Castellaniella ginsengisoli</name>
    <dbReference type="NCBI Taxonomy" id="546114"/>
    <lineage>
        <taxon>Bacteria</taxon>
        <taxon>Pseudomonadati</taxon>
        <taxon>Pseudomonadota</taxon>
        <taxon>Betaproteobacteria</taxon>
        <taxon>Burkholderiales</taxon>
        <taxon>Alcaligenaceae</taxon>
        <taxon>Castellaniella</taxon>
    </lineage>
</organism>
<reference evidence="1" key="1">
    <citation type="submission" date="2024-05" db="EMBL/GenBank/DDBJ databases">
        <authorList>
            <person name="Luo Y.-C."/>
            <person name="Nicholds J."/>
            <person name="Mortimer T."/>
            <person name="Maboni G."/>
        </authorList>
    </citation>
    <scope>NUCLEOTIDE SEQUENCE</scope>
    <source>
        <strain evidence="1">151836</strain>
    </source>
</reference>
<sequence>MIDTQKLRDLLENATPGPWDFGADSCPDNETAMEICRQNIDAHTKPSSGYFFVVYVEDGRRTAMVGHGPDGAANAELIAEAVNALPGLLDLIETQSGQLAEYARIAEETRTAADSRIDAQAAENTALREALGECREVLQIIAQPGWLSDALQSGGVARLSREVSAIKRQARAALQGEPKC</sequence>
<dbReference type="AlphaFoldDB" id="A0AB39D274"/>